<dbReference type="Pfam" id="PF00170">
    <property type="entry name" value="bZIP_1"/>
    <property type="match status" value="1"/>
</dbReference>
<protein>
    <submittedName>
        <fullName evidence="9">Putative BZIP transcription factor JlbA/IDI-4</fullName>
    </submittedName>
</protein>
<evidence type="ECO:0000256" key="6">
    <source>
        <dbReference type="SAM" id="Coils"/>
    </source>
</evidence>
<proteinExistence type="predicted"/>
<evidence type="ECO:0000256" key="7">
    <source>
        <dbReference type="SAM" id="MobiDB-lite"/>
    </source>
</evidence>
<keyword evidence="5" id="KW-0539">Nucleus</keyword>
<evidence type="ECO:0000313" key="10">
    <source>
        <dbReference type="Proteomes" id="UP000054771"/>
    </source>
</evidence>
<dbReference type="CDD" id="cd12193">
    <property type="entry name" value="bZIP_GCN4"/>
    <property type="match status" value="1"/>
</dbReference>
<dbReference type="OMA" id="WSPYESS"/>
<dbReference type="PANTHER" id="PTHR13044:SF14">
    <property type="entry name" value="CRYPTOCEPHAL, ISOFORM A"/>
    <property type="match status" value="1"/>
</dbReference>
<name>A0A0U5H5Z3_ASPCI</name>
<dbReference type="PANTHER" id="PTHR13044">
    <property type="entry name" value="ACTIVATING TRANSCRIPTION FACTOR ATF 4/5"/>
    <property type="match status" value="1"/>
</dbReference>
<dbReference type="SUPFAM" id="SSF57959">
    <property type="entry name" value="Leucine zipper domain"/>
    <property type="match status" value="1"/>
</dbReference>
<dbReference type="PROSITE" id="PS50217">
    <property type="entry name" value="BZIP"/>
    <property type="match status" value="1"/>
</dbReference>
<dbReference type="InterPro" id="IPR004827">
    <property type="entry name" value="bZIP"/>
</dbReference>
<reference evidence="10" key="1">
    <citation type="journal article" date="2016" name="Genome Announc.">
        <title>Draft genome sequences of fungus Aspergillus calidoustus.</title>
        <authorList>
            <person name="Horn F."/>
            <person name="Linde J."/>
            <person name="Mattern D.J."/>
            <person name="Walther G."/>
            <person name="Guthke R."/>
            <person name="Scherlach K."/>
            <person name="Martin K."/>
            <person name="Brakhage A.A."/>
            <person name="Petzke L."/>
            <person name="Valiante V."/>
        </authorList>
    </citation>
    <scope>NUCLEOTIDE SEQUENCE [LARGE SCALE GENOMIC DNA]</scope>
    <source>
        <strain evidence="10">SF006504</strain>
    </source>
</reference>
<evidence type="ECO:0000256" key="4">
    <source>
        <dbReference type="ARBA" id="ARBA00023163"/>
    </source>
</evidence>
<gene>
    <name evidence="9" type="ORF">ASPCAL12563</name>
</gene>
<feature type="compositionally biased region" description="Polar residues" evidence="7">
    <location>
        <begin position="187"/>
        <end position="202"/>
    </location>
</feature>
<dbReference type="GO" id="GO:0001228">
    <property type="term" value="F:DNA-binding transcription activator activity, RNA polymerase II-specific"/>
    <property type="evidence" value="ECO:0007669"/>
    <property type="project" value="TreeGrafter"/>
</dbReference>
<evidence type="ECO:0000256" key="2">
    <source>
        <dbReference type="ARBA" id="ARBA00023015"/>
    </source>
</evidence>
<dbReference type="Gene3D" id="3.30.160.60">
    <property type="entry name" value="Classic Zinc Finger"/>
    <property type="match status" value="1"/>
</dbReference>
<feature type="region of interest" description="Disordered" evidence="7">
    <location>
        <begin position="1"/>
        <end position="33"/>
    </location>
</feature>
<feature type="region of interest" description="Disordered" evidence="7">
    <location>
        <begin position="101"/>
        <end position="131"/>
    </location>
</feature>
<keyword evidence="3" id="KW-0238">DNA-binding</keyword>
<organism evidence="9 10">
    <name type="scientific">Aspergillus calidoustus</name>
    <dbReference type="NCBI Taxonomy" id="454130"/>
    <lineage>
        <taxon>Eukaryota</taxon>
        <taxon>Fungi</taxon>
        <taxon>Dikarya</taxon>
        <taxon>Ascomycota</taxon>
        <taxon>Pezizomycotina</taxon>
        <taxon>Eurotiomycetes</taxon>
        <taxon>Eurotiomycetidae</taxon>
        <taxon>Eurotiales</taxon>
        <taxon>Aspergillaceae</taxon>
        <taxon>Aspergillus</taxon>
        <taxon>Aspergillus subgen. Nidulantes</taxon>
    </lineage>
</organism>
<feature type="compositionally biased region" description="Low complexity" evidence="7">
    <location>
        <begin position="1"/>
        <end position="22"/>
    </location>
</feature>
<keyword evidence="6" id="KW-0175">Coiled coil</keyword>
<evidence type="ECO:0000256" key="5">
    <source>
        <dbReference type="ARBA" id="ARBA00023242"/>
    </source>
</evidence>
<dbReference type="Proteomes" id="UP000054771">
    <property type="component" value="Unassembled WGS sequence"/>
</dbReference>
<evidence type="ECO:0000259" key="8">
    <source>
        <dbReference type="PROSITE" id="PS50217"/>
    </source>
</evidence>
<dbReference type="GO" id="GO:0005634">
    <property type="term" value="C:nucleus"/>
    <property type="evidence" value="ECO:0007669"/>
    <property type="project" value="UniProtKB-SubCell"/>
</dbReference>
<dbReference type="GO" id="GO:0000977">
    <property type="term" value="F:RNA polymerase II transcription regulatory region sequence-specific DNA binding"/>
    <property type="evidence" value="ECO:0007669"/>
    <property type="project" value="TreeGrafter"/>
</dbReference>
<dbReference type="AlphaFoldDB" id="A0A0U5H5Z3"/>
<keyword evidence="10" id="KW-1185">Reference proteome</keyword>
<keyword evidence="2" id="KW-0805">Transcription regulation</keyword>
<feature type="coiled-coil region" evidence="6">
    <location>
        <begin position="221"/>
        <end position="255"/>
    </location>
</feature>
<dbReference type="OrthoDB" id="2257100at2759"/>
<dbReference type="SMART" id="SM00338">
    <property type="entry name" value="BRLZ"/>
    <property type="match status" value="1"/>
</dbReference>
<dbReference type="InterPro" id="IPR046347">
    <property type="entry name" value="bZIP_sf"/>
</dbReference>
<dbReference type="STRING" id="454130.A0A0U5H5Z3"/>
<evidence type="ECO:0000313" key="9">
    <source>
        <dbReference type="EMBL" id="CEL09428.1"/>
    </source>
</evidence>
<dbReference type="EMBL" id="CDMC01000014">
    <property type="protein sequence ID" value="CEL09428.1"/>
    <property type="molecule type" value="Genomic_DNA"/>
</dbReference>
<evidence type="ECO:0000256" key="3">
    <source>
        <dbReference type="ARBA" id="ARBA00023125"/>
    </source>
</evidence>
<keyword evidence="4" id="KW-0804">Transcription</keyword>
<feature type="domain" description="BZIP" evidence="8">
    <location>
        <begin position="203"/>
        <end position="263"/>
    </location>
</feature>
<feature type="region of interest" description="Disordered" evidence="7">
    <location>
        <begin position="187"/>
        <end position="219"/>
    </location>
</feature>
<sequence>MTMQPQLQIPQTQQHHLQLQPPSKTTRHPSTLSPQELDLDYDYDDIDIFPTGLTPDLTWIDLPVAARNADTADISTSNLSVRDAFDILDISLPDPVGWSPYESSASGSVSSMPSHQPTAEALSRSSSPSTATFTATATNTLSDDSFQFINAAPVAAGTGTGMTLTTPPEPGPGPQTRPNLLLLPQSTATSSPTGTPFDSSLAKTRGVSKRQLNTEAARRYRQRKVDRMNQLEEELELIKKERDELRMRVSKLAGETEGLKRLLDVKT</sequence>
<evidence type="ECO:0000256" key="1">
    <source>
        <dbReference type="ARBA" id="ARBA00004123"/>
    </source>
</evidence>
<accession>A0A0U5H5Z3</accession>
<comment type="subcellular location">
    <subcellularLocation>
        <location evidence="1">Nucleus</location>
    </subcellularLocation>
</comment>